<feature type="domain" description="CMP/dCMP-type deaminase" evidence="1">
    <location>
        <begin position="3"/>
        <end position="136"/>
    </location>
</feature>
<sequence>MSDGDAELMDAACALLKRVYVEGRHEVVAAMRLADGSIQLGVHVDGSARRSAVCAEGVAAGNAIAHAADGSPMAVVSIVSVLRRAEGTLHIIEPCGVCAELITDYWPEARVWVTAADRLTAVAATELLPAKRLRRW</sequence>
<keyword evidence="3" id="KW-1185">Reference proteome</keyword>
<gene>
    <name evidence="2" type="ORF">F6B43_11405</name>
</gene>
<dbReference type="InterPro" id="IPR016193">
    <property type="entry name" value="Cytidine_deaminase-like"/>
</dbReference>
<dbReference type="Gene3D" id="3.40.140.10">
    <property type="entry name" value="Cytidine Deaminase, domain 2"/>
    <property type="match status" value="1"/>
</dbReference>
<evidence type="ECO:0000259" key="1">
    <source>
        <dbReference type="PROSITE" id="PS51747"/>
    </source>
</evidence>
<dbReference type="SUPFAM" id="SSF53927">
    <property type="entry name" value="Cytidine deaminase-like"/>
    <property type="match status" value="1"/>
</dbReference>
<dbReference type="EMBL" id="VYSA01000002">
    <property type="protein sequence ID" value="KAA9108527.1"/>
    <property type="molecule type" value="Genomic_DNA"/>
</dbReference>
<dbReference type="GO" id="GO:0003824">
    <property type="term" value="F:catalytic activity"/>
    <property type="evidence" value="ECO:0007669"/>
    <property type="project" value="InterPro"/>
</dbReference>
<accession>A0A5J5J2G6</accession>
<name>A0A5J5J2G6_9MICO</name>
<dbReference type="Pfam" id="PF00383">
    <property type="entry name" value="dCMP_cyt_deam_1"/>
    <property type="match status" value="1"/>
</dbReference>
<evidence type="ECO:0000313" key="3">
    <source>
        <dbReference type="Proteomes" id="UP000325827"/>
    </source>
</evidence>
<dbReference type="AlphaFoldDB" id="A0A5J5J2G6"/>
<protein>
    <submittedName>
        <fullName evidence="2">Cytidine deaminase</fullName>
    </submittedName>
</protein>
<dbReference type="InterPro" id="IPR002125">
    <property type="entry name" value="CMP_dCMP_dom"/>
</dbReference>
<organism evidence="2 3">
    <name type="scientific">Microbacterium rhizomatis</name>
    <dbReference type="NCBI Taxonomy" id="1631477"/>
    <lineage>
        <taxon>Bacteria</taxon>
        <taxon>Bacillati</taxon>
        <taxon>Actinomycetota</taxon>
        <taxon>Actinomycetes</taxon>
        <taxon>Micrococcales</taxon>
        <taxon>Microbacteriaceae</taxon>
        <taxon>Microbacterium</taxon>
    </lineage>
</organism>
<proteinExistence type="predicted"/>
<dbReference type="Proteomes" id="UP000325827">
    <property type="component" value="Unassembled WGS sequence"/>
</dbReference>
<dbReference type="PROSITE" id="PS51747">
    <property type="entry name" value="CYT_DCMP_DEAMINASES_2"/>
    <property type="match status" value="1"/>
</dbReference>
<reference evidence="3" key="1">
    <citation type="submission" date="2019-09" db="EMBL/GenBank/DDBJ databases">
        <title>Mumia zhuanghuii sp. nov. isolated from the intestinal contents of plateau pika (Ochotona curzoniae) in the Qinghai-Tibet plateau of China.</title>
        <authorList>
            <person name="Tian Z."/>
        </authorList>
    </citation>
    <scope>NUCLEOTIDE SEQUENCE [LARGE SCALE GENOMIC DNA]</scope>
    <source>
        <strain evidence="3">JCM 30598</strain>
    </source>
</reference>
<comment type="caution">
    <text evidence="2">The sequence shown here is derived from an EMBL/GenBank/DDBJ whole genome shotgun (WGS) entry which is preliminary data.</text>
</comment>
<evidence type="ECO:0000313" key="2">
    <source>
        <dbReference type="EMBL" id="KAA9108527.1"/>
    </source>
</evidence>
<dbReference type="OrthoDB" id="9795347at2"/>